<sequence>MSSRACGSQMATQDKRGGNGRNAGNGSYLAAHVLDTVD</sequence>
<dbReference type="Proteomes" id="UP000009045">
    <property type="component" value="Plasmid pSmeSM11c"/>
</dbReference>
<proteinExistence type="predicted"/>
<geneLocation type="plasmid" evidence="2 3">
    <name>pSmeSM11c</name>
</geneLocation>
<evidence type="ECO:0000313" key="3">
    <source>
        <dbReference type="Proteomes" id="UP000009045"/>
    </source>
</evidence>
<feature type="compositionally biased region" description="Polar residues" evidence="1">
    <location>
        <begin position="1"/>
        <end position="12"/>
    </location>
</feature>
<name>F7XBZ8_SINMM</name>
<reference evidence="2 3" key="1">
    <citation type="journal article" date="2011" name="J. Biotechnol.">
        <title>The complete genome sequence of the dominant Sinorhizobium meliloti field isolate SM11 extends the S. meliloti pan-genome.</title>
        <authorList>
            <person name="Schneiker-Bekel S."/>
            <person name="Wibberg D."/>
            <person name="Bekel T."/>
            <person name="Blom J."/>
            <person name="Linke B."/>
            <person name="Neuweger H."/>
            <person name="Stiens M."/>
            <person name="Vorholter F.J."/>
            <person name="Weidner S."/>
            <person name="Goesmann A."/>
            <person name="Puhler A."/>
            <person name="Schluter A."/>
        </authorList>
    </citation>
    <scope>NUCLEOTIDE SEQUENCE [LARGE SCALE GENOMIC DNA]</scope>
    <source>
        <strain evidence="2 3">SM11</strain>
        <plasmid evidence="3">pSmeSM11c</plasmid>
    </source>
</reference>
<gene>
    <name evidence="2" type="ordered locus">SM11_pC1512</name>
</gene>
<evidence type="ECO:0000313" key="2">
    <source>
        <dbReference type="EMBL" id="AEH82585.1"/>
    </source>
</evidence>
<dbReference type="AlphaFoldDB" id="F7XBZ8"/>
<dbReference type="EMBL" id="CP001831">
    <property type="protein sequence ID" value="AEH82585.1"/>
    <property type="molecule type" value="Genomic_DNA"/>
</dbReference>
<dbReference type="KEGG" id="smx:SM11_pC1512"/>
<keyword evidence="2" id="KW-0614">Plasmid</keyword>
<protein>
    <submittedName>
        <fullName evidence="2">Uncharacterized protein</fullName>
    </submittedName>
</protein>
<feature type="region of interest" description="Disordered" evidence="1">
    <location>
        <begin position="1"/>
        <end position="38"/>
    </location>
</feature>
<dbReference type="HOGENOM" id="CLU_3333087_0_0_5"/>
<organism evidence="2 3">
    <name type="scientific">Sinorhizobium meliloti (strain SM11)</name>
    <dbReference type="NCBI Taxonomy" id="707241"/>
    <lineage>
        <taxon>Bacteria</taxon>
        <taxon>Pseudomonadati</taxon>
        <taxon>Pseudomonadota</taxon>
        <taxon>Alphaproteobacteria</taxon>
        <taxon>Hyphomicrobiales</taxon>
        <taxon>Rhizobiaceae</taxon>
        <taxon>Sinorhizobium/Ensifer group</taxon>
        <taxon>Sinorhizobium</taxon>
    </lineage>
</organism>
<evidence type="ECO:0000256" key="1">
    <source>
        <dbReference type="SAM" id="MobiDB-lite"/>
    </source>
</evidence>
<accession>F7XBZ8</accession>